<name>A0A1R2BUU0_9CILI</name>
<proteinExistence type="inferred from homology"/>
<dbReference type="Pfam" id="PF00244">
    <property type="entry name" value="14-3-3"/>
    <property type="match status" value="1"/>
</dbReference>
<dbReference type="OrthoDB" id="10260625at2759"/>
<evidence type="ECO:0000313" key="5">
    <source>
        <dbReference type="Proteomes" id="UP000187209"/>
    </source>
</evidence>
<feature type="site" description="Interaction with phosphoserine on interacting protein" evidence="2">
    <location>
        <position position="139"/>
    </location>
</feature>
<dbReference type="SMART" id="SM00101">
    <property type="entry name" value="14_3_3"/>
    <property type="match status" value="1"/>
</dbReference>
<gene>
    <name evidence="4" type="ORF">SteCoe_19113</name>
</gene>
<dbReference type="InterPro" id="IPR023410">
    <property type="entry name" value="14-3-3_domain"/>
</dbReference>
<comment type="caution">
    <text evidence="4">The sequence shown here is derived from an EMBL/GenBank/DDBJ whole genome shotgun (WGS) entry which is preliminary data.</text>
</comment>
<dbReference type="EMBL" id="MPUH01000417">
    <property type="protein sequence ID" value="OMJ80573.1"/>
    <property type="molecule type" value="Genomic_DNA"/>
</dbReference>
<keyword evidence="5" id="KW-1185">Reference proteome</keyword>
<organism evidence="4 5">
    <name type="scientific">Stentor coeruleus</name>
    <dbReference type="NCBI Taxonomy" id="5963"/>
    <lineage>
        <taxon>Eukaryota</taxon>
        <taxon>Sar</taxon>
        <taxon>Alveolata</taxon>
        <taxon>Ciliophora</taxon>
        <taxon>Postciliodesmatophora</taxon>
        <taxon>Heterotrichea</taxon>
        <taxon>Heterotrichida</taxon>
        <taxon>Stentoridae</taxon>
        <taxon>Stentor</taxon>
    </lineage>
</organism>
<accession>A0A1R2BUU0</accession>
<dbReference type="PRINTS" id="PR00305">
    <property type="entry name" value="1433ZETA"/>
</dbReference>
<protein>
    <recommendedName>
        <fullName evidence="3">14-3-3 domain-containing protein</fullName>
    </recommendedName>
</protein>
<dbReference type="CDD" id="cd08774">
    <property type="entry name" value="14-3-3"/>
    <property type="match status" value="1"/>
</dbReference>
<dbReference type="SUPFAM" id="SSF48445">
    <property type="entry name" value="14-3-3 protein"/>
    <property type="match status" value="1"/>
</dbReference>
<comment type="similarity">
    <text evidence="1">Belongs to the 14-3-3 family.</text>
</comment>
<dbReference type="Gene3D" id="1.20.190.20">
    <property type="entry name" value="14-3-3 domain"/>
    <property type="match status" value="1"/>
</dbReference>
<feature type="site" description="Interaction with phosphoserine on interacting protein" evidence="2">
    <location>
        <position position="66"/>
    </location>
</feature>
<feature type="domain" description="14-3-3" evidence="3">
    <location>
        <begin position="12"/>
        <end position="247"/>
    </location>
</feature>
<dbReference type="InterPro" id="IPR036815">
    <property type="entry name" value="14-3-3_dom_sf"/>
</dbReference>
<dbReference type="InterPro" id="IPR000308">
    <property type="entry name" value="14-3-3"/>
</dbReference>
<dbReference type="PANTHER" id="PTHR18860">
    <property type="entry name" value="14-3-3 PROTEIN"/>
    <property type="match status" value="1"/>
</dbReference>
<evidence type="ECO:0000313" key="4">
    <source>
        <dbReference type="EMBL" id="OMJ80573.1"/>
    </source>
</evidence>
<dbReference type="PIRSF" id="PIRSF000868">
    <property type="entry name" value="14-3-3"/>
    <property type="match status" value="1"/>
</dbReference>
<reference evidence="4 5" key="1">
    <citation type="submission" date="2016-11" db="EMBL/GenBank/DDBJ databases">
        <title>The macronuclear genome of Stentor coeruleus: a giant cell with tiny introns.</title>
        <authorList>
            <person name="Slabodnick M."/>
            <person name="Ruby J.G."/>
            <person name="Reiff S.B."/>
            <person name="Swart E.C."/>
            <person name="Gosai S."/>
            <person name="Prabakaran S."/>
            <person name="Witkowska E."/>
            <person name="Larue G.E."/>
            <person name="Fisher S."/>
            <person name="Freeman R.M."/>
            <person name="Gunawardena J."/>
            <person name="Chu W."/>
            <person name="Stover N.A."/>
            <person name="Gregory B.D."/>
            <person name="Nowacki M."/>
            <person name="Derisi J."/>
            <person name="Roy S.W."/>
            <person name="Marshall W.F."/>
            <person name="Sood P."/>
        </authorList>
    </citation>
    <scope>NUCLEOTIDE SEQUENCE [LARGE SCALE GENOMIC DNA]</scope>
    <source>
        <strain evidence="4">WM001</strain>
    </source>
</reference>
<dbReference type="Proteomes" id="UP000187209">
    <property type="component" value="Unassembled WGS sequence"/>
</dbReference>
<evidence type="ECO:0000256" key="2">
    <source>
        <dbReference type="PIRSR" id="PIRSR000868-1"/>
    </source>
</evidence>
<evidence type="ECO:0000256" key="1">
    <source>
        <dbReference type="ARBA" id="ARBA00006141"/>
    </source>
</evidence>
<sequence>MGKLDNIASLTKEELLLLSRMAEQCERYDEMIDFVRHFISKCTTEFTDDERNILSVAFKNVVGNRRTAWRVLNSIEQKEGRRGNEENKSRAGNYKEKVEAELRSFCREILRIIDNDLLPKTNSDEGKVFFIKMKGDYYRYICEFAQGQYRDESSKNAQESYQQALTHAETSLDSTHPSRIGLALNYSVFNYEILNQHAEAIKIAQKAFDEGIQNLENLTDEQAYKESTMILQLIRDNIQLWTSEAEEN</sequence>
<dbReference type="AlphaFoldDB" id="A0A1R2BUU0"/>
<evidence type="ECO:0000259" key="3">
    <source>
        <dbReference type="SMART" id="SM00101"/>
    </source>
</evidence>